<dbReference type="PROSITE" id="PS50068">
    <property type="entry name" value="LDLRA_2"/>
    <property type="match status" value="2"/>
</dbReference>
<dbReference type="PANTHER" id="PTHR19143:SF327">
    <property type="entry name" value="FI21813P1-RELATED"/>
    <property type="match status" value="1"/>
</dbReference>
<dbReference type="InterPro" id="IPR050373">
    <property type="entry name" value="Fibrinogen_C-term_domain"/>
</dbReference>
<dbReference type="AlphaFoldDB" id="A0A0K0FB54"/>
<protein>
    <submittedName>
        <fullName evidence="5">Angiopoietin-related protein 5 (inferred by orthology to a human protein)</fullName>
    </submittedName>
</protein>
<dbReference type="WBParaSite" id="SVE_0606000.1">
    <property type="protein sequence ID" value="SVE_0606000.1"/>
    <property type="gene ID" value="SVE_0606000"/>
</dbReference>
<reference evidence="4" key="1">
    <citation type="submission" date="2014-07" db="EMBL/GenBank/DDBJ databases">
        <authorList>
            <person name="Martin A.A"/>
            <person name="De Silva N."/>
        </authorList>
    </citation>
    <scope>NUCLEOTIDE SEQUENCE</scope>
</reference>
<dbReference type="PRINTS" id="PR00261">
    <property type="entry name" value="LDLRECEPTOR"/>
</dbReference>
<dbReference type="PANTHER" id="PTHR19143">
    <property type="entry name" value="FIBRINOGEN/TENASCIN/ANGIOPOEITIN"/>
    <property type="match status" value="1"/>
</dbReference>
<feature type="domain" description="Fibrinogen C-terminal" evidence="3">
    <location>
        <begin position="287"/>
        <end position="520"/>
    </location>
</feature>
<proteinExistence type="predicted"/>
<evidence type="ECO:0000313" key="5">
    <source>
        <dbReference type="WBParaSite" id="SVE_0606000.1"/>
    </source>
</evidence>
<dbReference type="CDD" id="cd00112">
    <property type="entry name" value="LDLa"/>
    <property type="match status" value="2"/>
</dbReference>
<dbReference type="SUPFAM" id="SSF56496">
    <property type="entry name" value="Fibrinogen C-terminal domain-like"/>
    <property type="match status" value="1"/>
</dbReference>
<comment type="caution">
    <text evidence="2">Lacks conserved residue(s) required for the propagation of feature annotation.</text>
</comment>
<organism evidence="4 5">
    <name type="scientific">Strongyloides venezuelensis</name>
    <name type="common">Threadworm</name>
    <dbReference type="NCBI Taxonomy" id="75913"/>
    <lineage>
        <taxon>Eukaryota</taxon>
        <taxon>Metazoa</taxon>
        <taxon>Ecdysozoa</taxon>
        <taxon>Nematoda</taxon>
        <taxon>Chromadorea</taxon>
        <taxon>Rhabditida</taxon>
        <taxon>Tylenchina</taxon>
        <taxon>Panagrolaimomorpha</taxon>
        <taxon>Strongyloidoidea</taxon>
        <taxon>Strongyloididae</taxon>
        <taxon>Strongyloides</taxon>
    </lineage>
</organism>
<dbReference type="SUPFAM" id="SSF57424">
    <property type="entry name" value="LDL receptor-like module"/>
    <property type="match status" value="2"/>
</dbReference>
<keyword evidence="4" id="KW-1185">Reference proteome</keyword>
<dbReference type="InterPro" id="IPR002172">
    <property type="entry name" value="LDrepeatLR_classA_rpt"/>
</dbReference>
<evidence type="ECO:0000256" key="1">
    <source>
        <dbReference type="ARBA" id="ARBA00023157"/>
    </source>
</evidence>
<reference evidence="5" key="2">
    <citation type="submission" date="2015-08" db="UniProtKB">
        <authorList>
            <consortium name="WormBaseParasite"/>
        </authorList>
    </citation>
    <scope>IDENTIFICATION</scope>
</reference>
<dbReference type="InterPro" id="IPR014716">
    <property type="entry name" value="Fibrinogen_a/b/g_C_1"/>
</dbReference>
<dbReference type="SMART" id="SM00186">
    <property type="entry name" value="FBG"/>
    <property type="match status" value="1"/>
</dbReference>
<dbReference type="GO" id="GO:0005615">
    <property type="term" value="C:extracellular space"/>
    <property type="evidence" value="ECO:0007669"/>
    <property type="project" value="TreeGrafter"/>
</dbReference>
<dbReference type="Gene3D" id="3.90.215.10">
    <property type="entry name" value="Gamma Fibrinogen, chain A, domain 1"/>
    <property type="match status" value="1"/>
</dbReference>
<dbReference type="InterPro" id="IPR036055">
    <property type="entry name" value="LDL_receptor-like_sf"/>
</dbReference>
<sequence>MDFMLLQRMVIAWRFNIKIFLISFICLIISRLSKEINLIPTFEAYSDHMKRCPFGMFDCNPKLDHPICIPFGNVRDCINDCPNGEDELCGKKQKFCDVSIDWDIYECGKCIEEDKDEVYCIDSIYKRLCNETSTIHCMTTNNCIPYQWLMDGYDDCGDASDEDDRLSEVLFKLDLNTTVGSHLFTKKPNPKKLKEEEKEKNDYEGFYQDGIFSCDENLYKCANVTECIDIFKVLDGIEDCSDGSDENYCEKYLPGCKENCAFRSDHVKFVCQCQKPLIRMSNGVCGANGSIPPIDCADYRVFYQNVPPGIYKMSARNWLASNLHENNFDVLCNFAFMGGGWTVIMQRHININNSEIDNFLNFNRTWNQYALGFGEIDNDSEFWLGNEKIHLLTTRPCCQQELGILLETTTTKEKIFLKYDSFQIKDEFNCYELKLGPLIYTSNFLAYDILASSNGGKFSTYDRRINKFCPPNSMNPWWSYPASCSLDYLSGSPKSNQIYKGLSWGPFRIKKIKMMIRSKRYPLHSPTAVPLQFNSMYEDNYYLKL</sequence>
<dbReference type="Gene3D" id="4.10.400.10">
    <property type="entry name" value="Low-density Lipoprotein Receptor"/>
    <property type="match status" value="2"/>
</dbReference>
<name>A0A0K0FB54_STRVS</name>
<dbReference type="Proteomes" id="UP000035680">
    <property type="component" value="Unassembled WGS sequence"/>
</dbReference>
<evidence type="ECO:0000256" key="2">
    <source>
        <dbReference type="PROSITE-ProRule" id="PRU00124"/>
    </source>
</evidence>
<accession>A0A0K0FB54</accession>
<dbReference type="STRING" id="75913.A0A0K0FB54"/>
<keyword evidence="1" id="KW-1015">Disulfide bond</keyword>
<dbReference type="Pfam" id="PF00147">
    <property type="entry name" value="Fibrinogen_C"/>
    <property type="match status" value="1"/>
</dbReference>
<dbReference type="Pfam" id="PF00057">
    <property type="entry name" value="Ldl_recept_a"/>
    <property type="match status" value="2"/>
</dbReference>
<dbReference type="SMART" id="SM00192">
    <property type="entry name" value="LDLa"/>
    <property type="match status" value="3"/>
</dbReference>
<dbReference type="PROSITE" id="PS51406">
    <property type="entry name" value="FIBRINOGEN_C_2"/>
    <property type="match status" value="1"/>
</dbReference>
<evidence type="ECO:0000259" key="3">
    <source>
        <dbReference type="PROSITE" id="PS51406"/>
    </source>
</evidence>
<evidence type="ECO:0000313" key="4">
    <source>
        <dbReference type="Proteomes" id="UP000035680"/>
    </source>
</evidence>
<dbReference type="InterPro" id="IPR036056">
    <property type="entry name" value="Fibrinogen-like_C"/>
</dbReference>
<dbReference type="InterPro" id="IPR002181">
    <property type="entry name" value="Fibrinogen_a/b/g_C_dom"/>
</dbReference>